<feature type="domain" description="Arrestin C-terminal-like" evidence="2">
    <location>
        <begin position="316"/>
        <end position="501"/>
    </location>
</feature>
<dbReference type="InterPro" id="IPR011021">
    <property type="entry name" value="Arrestin-like_N"/>
</dbReference>
<dbReference type="Pfam" id="PF02752">
    <property type="entry name" value="Arrestin_C"/>
    <property type="match status" value="1"/>
</dbReference>
<sequence>MRDENKLFSATQTFFQAPQSTASRRAISAPGEYEFVGRASSLSPIRSSDSTRFFHLFDPPRGRDRARNRHSVDERNSQSHALSQEDVSMLPAHPLRDDPHTRAWEVPSRPPLGELTRSVSPTSSPIDFTYEGRSFSLTIPSSLLTSFLATSYSRLTPFTIRNLQPVFITPTWVVSTNRERNSPRFSFAGVSNSILEAMRGLSGTSEERGRSRRSGRPSGKGSEGGVLDSDEYKGAGDGWQEFKKGLYTFPISFSIPSYMPPTLSCDYGSVTWHLKANVHRPGIFTPKLSASCEVILVASPNEDREDTAGIAIERTRGDQIRYTLSVSGQMFPIGGSIPITLSFLPMAKVKIYKISVYLEEQVIFFTFESMFRRMDAGRRFELLSLESKDKNSPLLPHPQTVTDSPLYALLGSSDLLPSELAANLMGPGPWTLQVDLKVPNGSRTLHVSNKNRRAPIQISHLLKIVTRVERGDDKQMDPKTGKRKRFDVIMRVPVHILSSLASAQHVALPRYTETQDTPSPPPAPCASWGRGRRHSLPLSRHTFAPESLITAGPLEPFVFPEGSSREVDAQYERSAIFERLITGQQSEAGVVPPAYSPTP</sequence>
<dbReference type="InterPro" id="IPR050357">
    <property type="entry name" value="Arrestin_domain-protein"/>
</dbReference>
<proteinExistence type="predicted"/>
<dbReference type="Proteomes" id="UP001201163">
    <property type="component" value="Unassembled WGS sequence"/>
</dbReference>
<feature type="region of interest" description="Disordered" evidence="1">
    <location>
        <begin position="53"/>
        <end position="123"/>
    </location>
</feature>
<dbReference type="EMBL" id="JAKELL010000014">
    <property type="protein sequence ID" value="KAH8994421.1"/>
    <property type="molecule type" value="Genomic_DNA"/>
</dbReference>
<evidence type="ECO:0000256" key="1">
    <source>
        <dbReference type="SAM" id="MobiDB-lite"/>
    </source>
</evidence>
<comment type="caution">
    <text evidence="3">The sequence shown here is derived from an EMBL/GenBank/DDBJ whole genome shotgun (WGS) entry which is preliminary data.</text>
</comment>
<accession>A0AAD4LMF1</accession>
<dbReference type="SMART" id="SM01017">
    <property type="entry name" value="Arrestin_C"/>
    <property type="match status" value="1"/>
</dbReference>
<dbReference type="GO" id="GO:0070086">
    <property type="term" value="P:ubiquitin-dependent endocytosis"/>
    <property type="evidence" value="ECO:0007669"/>
    <property type="project" value="TreeGrafter"/>
</dbReference>
<organism evidence="3 4">
    <name type="scientific">Lactarius akahatsu</name>
    <dbReference type="NCBI Taxonomy" id="416441"/>
    <lineage>
        <taxon>Eukaryota</taxon>
        <taxon>Fungi</taxon>
        <taxon>Dikarya</taxon>
        <taxon>Basidiomycota</taxon>
        <taxon>Agaricomycotina</taxon>
        <taxon>Agaricomycetes</taxon>
        <taxon>Russulales</taxon>
        <taxon>Russulaceae</taxon>
        <taxon>Lactarius</taxon>
    </lineage>
</organism>
<dbReference type="GO" id="GO:0030674">
    <property type="term" value="F:protein-macromolecule adaptor activity"/>
    <property type="evidence" value="ECO:0007669"/>
    <property type="project" value="TreeGrafter"/>
</dbReference>
<dbReference type="InterPro" id="IPR011022">
    <property type="entry name" value="Arrestin_C-like"/>
</dbReference>
<dbReference type="AlphaFoldDB" id="A0AAD4LMF1"/>
<gene>
    <name evidence="3" type="ORF">EDB92DRAFT_1943756</name>
</gene>
<feature type="region of interest" description="Disordered" evidence="1">
    <location>
        <begin position="199"/>
        <end position="231"/>
    </location>
</feature>
<feature type="region of interest" description="Disordered" evidence="1">
    <location>
        <begin position="510"/>
        <end position="531"/>
    </location>
</feature>
<dbReference type="Gene3D" id="2.60.40.640">
    <property type="match status" value="1"/>
</dbReference>
<evidence type="ECO:0000313" key="3">
    <source>
        <dbReference type="EMBL" id="KAH8994421.1"/>
    </source>
</evidence>
<dbReference type="GO" id="GO:0031625">
    <property type="term" value="F:ubiquitin protein ligase binding"/>
    <property type="evidence" value="ECO:0007669"/>
    <property type="project" value="TreeGrafter"/>
</dbReference>
<reference evidence="3" key="1">
    <citation type="submission" date="2022-01" db="EMBL/GenBank/DDBJ databases">
        <title>Comparative genomics reveals a dynamic genome evolution in the ectomycorrhizal milk-cap (Lactarius) mushrooms.</title>
        <authorList>
            <consortium name="DOE Joint Genome Institute"/>
            <person name="Lebreton A."/>
            <person name="Tang N."/>
            <person name="Kuo A."/>
            <person name="LaButti K."/>
            <person name="Drula E."/>
            <person name="Barry K."/>
            <person name="Clum A."/>
            <person name="Lipzen A."/>
            <person name="Mousain D."/>
            <person name="Ng V."/>
            <person name="Wang R."/>
            <person name="Wang X."/>
            <person name="Dai Y."/>
            <person name="Henrissat B."/>
            <person name="Grigoriev I.V."/>
            <person name="Guerin-Laguette A."/>
            <person name="Yu F."/>
            <person name="Martin F.M."/>
        </authorList>
    </citation>
    <scope>NUCLEOTIDE SEQUENCE</scope>
    <source>
        <strain evidence="3">QP</strain>
    </source>
</reference>
<evidence type="ECO:0000259" key="2">
    <source>
        <dbReference type="SMART" id="SM01017"/>
    </source>
</evidence>
<dbReference type="PANTHER" id="PTHR11188:SF17">
    <property type="entry name" value="FI21816P1"/>
    <property type="match status" value="1"/>
</dbReference>
<dbReference type="GO" id="GO:0005829">
    <property type="term" value="C:cytosol"/>
    <property type="evidence" value="ECO:0007669"/>
    <property type="project" value="TreeGrafter"/>
</dbReference>
<name>A0AAD4LMF1_9AGAM</name>
<dbReference type="PANTHER" id="PTHR11188">
    <property type="entry name" value="ARRESTIN DOMAIN CONTAINING PROTEIN"/>
    <property type="match status" value="1"/>
</dbReference>
<dbReference type="GO" id="GO:0005886">
    <property type="term" value="C:plasma membrane"/>
    <property type="evidence" value="ECO:0007669"/>
    <property type="project" value="TreeGrafter"/>
</dbReference>
<dbReference type="Pfam" id="PF00339">
    <property type="entry name" value="Arrestin_N"/>
    <property type="match status" value="1"/>
</dbReference>
<keyword evidence="4" id="KW-1185">Reference proteome</keyword>
<feature type="compositionally biased region" description="Basic and acidic residues" evidence="1">
    <location>
        <begin position="58"/>
        <end position="77"/>
    </location>
</feature>
<feature type="compositionally biased region" description="Basic and acidic residues" evidence="1">
    <location>
        <begin position="94"/>
        <end position="103"/>
    </location>
</feature>
<dbReference type="InterPro" id="IPR014752">
    <property type="entry name" value="Arrestin-like_C"/>
</dbReference>
<protein>
    <recommendedName>
        <fullName evidence="2">Arrestin C-terminal-like domain-containing protein</fullName>
    </recommendedName>
</protein>
<evidence type="ECO:0000313" key="4">
    <source>
        <dbReference type="Proteomes" id="UP001201163"/>
    </source>
</evidence>